<dbReference type="AlphaFoldDB" id="A0A2W7ID78"/>
<feature type="signal peptide" evidence="1">
    <location>
        <begin position="1"/>
        <end position="19"/>
    </location>
</feature>
<reference evidence="2 3" key="1">
    <citation type="submission" date="2018-06" db="EMBL/GenBank/DDBJ databases">
        <title>Genomic Encyclopedia of Archaeal and Bacterial Type Strains, Phase II (KMG-II): from individual species to whole genera.</title>
        <authorList>
            <person name="Goeker M."/>
        </authorList>
    </citation>
    <scope>NUCLEOTIDE SEQUENCE [LARGE SCALE GENOMIC DNA]</scope>
    <source>
        <strain evidence="2 3">DSM 15361</strain>
    </source>
</reference>
<keyword evidence="1" id="KW-0732">Signal</keyword>
<dbReference type="RefSeq" id="WP_111539720.1">
    <property type="nucleotide sequence ID" value="NZ_QKYV01000001.1"/>
</dbReference>
<proteinExistence type="predicted"/>
<keyword evidence="3" id="KW-1185">Reference proteome</keyword>
<feature type="chain" id="PRO_5015926347" description="Ecotin" evidence="1">
    <location>
        <begin position="20"/>
        <end position="136"/>
    </location>
</feature>
<comment type="caution">
    <text evidence="2">The sequence shown here is derived from an EMBL/GenBank/DDBJ whole genome shotgun (WGS) entry which is preliminary data.</text>
</comment>
<organism evidence="2 3">
    <name type="scientific">Mesonia algae</name>
    <dbReference type="NCBI Taxonomy" id="213248"/>
    <lineage>
        <taxon>Bacteria</taxon>
        <taxon>Pseudomonadati</taxon>
        <taxon>Bacteroidota</taxon>
        <taxon>Flavobacteriia</taxon>
        <taxon>Flavobacteriales</taxon>
        <taxon>Flavobacteriaceae</taxon>
        <taxon>Mesonia</taxon>
    </lineage>
</organism>
<evidence type="ECO:0008006" key="4">
    <source>
        <dbReference type="Google" id="ProtNLM"/>
    </source>
</evidence>
<accession>A0A2W7ID78</accession>
<evidence type="ECO:0000313" key="2">
    <source>
        <dbReference type="EMBL" id="PZW44048.1"/>
    </source>
</evidence>
<name>A0A2W7ID78_9FLAO</name>
<gene>
    <name evidence="2" type="ORF">LX95_00378</name>
</gene>
<dbReference type="Proteomes" id="UP000249542">
    <property type="component" value="Unassembled WGS sequence"/>
</dbReference>
<evidence type="ECO:0000256" key="1">
    <source>
        <dbReference type="SAM" id="SignalP"/>
    </source>
</evidence>
<protein>
    <recommendedName>
        <fullName evidence="4">Ecotin</fullName>
    </recommendedName>
</protein>
<evidence type="ECO:0000313" key="3">
    <source>
        <dbReference type="Proteomes" id="UP000249542"/>
    </source>
</evidence>
<dbReference type="EMBL" id="QKYV01000001">
    <property type="protein sequence ID" value="PZW44048.1"/>
    <property type="molecule type" value="Genomic_DNA"/>
</dbReference>
<sequence>MKKSILTLVLLLTGLVIQAQQKTATPVIVKKLPLGKSIIVHTNYSVDFLEVTEDSRCPTGTECIWAGQVKVLLMICKDGEEMEKKEVILKDLSTENPFQLTLAPSIKVNIYQLKPHPTIENKNNLDYYLQIAETKN</sequence>